<dbReference type="EMBL" id="JAGIOE010000001">
    <property type="protein sequence ID" value="MBP2374087.1"/>
    <property type="molecule type" value="Genomic_DNA"/>
</dbReference>
<accession>A0ABS4WD09</accession>
<sequence>MKQGNEVVAADCGNLRQGDVIQYFWLDAAGDSSAPNGVAILSQTCDVVQPSKVRCLIAPVIEANESSLRDARKGRKPLHLFLEPENGSGLLPCVADMEQATSVLKSDIVGKPVLARYVPEASSVHAGNIAARVGRAFNRFPFPDEVYPFFNKLRSNVQSKSGTLSPFGQVIDLVSDLRVSANHWTDSGRQLKLYVVIEEERLIPRDDFDPQWVWGDARVLDLRKSEELASLNLSRVCELLLKNDRGDPTTLANLWIRLGSCMTTELLHPYLNDEVTECYVEVLADTEMTYRQYQRTVSLDLEVLSDSNVSKP</sequence>
<organism evidence="1 2">
    <name type="scientific">Paeniglutamicibacter psychrophenolicus</name>
    <dbReference type="NCBI Taxonomy" id="257454"/>
    <lineage>
        <taxon>Bacteria</taxon>
        <taxon>Bacillati</taxon>
        <taxon>Actinomycetota</taxon>
        <taxon>Actinomycetes</taxon>
        <taxon>Micrococcales</taxon>
        <taxon>Micrococcaceae</taxon>
        <taxon>Paeniglutamicibacter</taxon>
    </lineage>
</organism>
<proteinExistence type="predicted"/>
<keyword evidence="2" id="KW-1185">Reference proteome</keyword>
<reference evidence="1 2" key="1">
    <citation type="submission" date="2021-03" db="EMBL/GenBank/DDBJ databases">
        <title>Sequencing the genomes of 1000 actinobacteria strains.</title>
        <authorList>
            <person name="Klenk H.-P."/>
        </authorList>
    </citation>
    <scope>NUCLEOTIDE SEQUENCE [LARGE SCALE GENOMIC DNA]</scope>
    <source>
        <strain evidence="1 2">DSM 15454</strain>
    </source>
</reference>
<evidence type="ECO:0000313" key="1">
    <source>
        <dbReference type="EMBL" id="MBP2374087.1"/>
    </source>
</evidence>
<protein>
    <submittedName>
        <fullName evidence="1">Uncharacterized protein</fullName>
    </submittedName>
</protein>
<gene>
    <name evidence="1" type="ORF">JOF46_001999</name>
</gene>
<comment type="caution">
    <text evidence="1">The sequence shown here is derived from an EMBL/GenBank/DDBJ whole genome shotgun (WGS) entry which is preliminary data.</text>
</comment>
<dbReference type="RefSeq" id="WP_209907157.1">
    <property type="nucleotide sequence ID" value="NZ_BAAAMI010000011.1"/>
</dbReference>
<evidence type="ECO:0000313" key="2">
    <source>
        <dbReference type="Proteomes" id="UP000766570"/>
    </source>
</evidence>
<name>A0ABS4WD09_9MICC</name>
<dbReference type="Proteomes" id="UP000766570">
    <property type="component" value="Unassembled WGS sequence"/>
</dbReference>